<feature type="transmembrane region" description="Helical" evidence="1">
    <location>
        <begin position="18"/>
        <end position="41"/>
    </location>
</feature>
<gene>
    <name evidence="2" type="ORF">QWY31_05570</name>
</gene>
<evidence type="ECO:0000313" key="2">
    <source>
        <dbReference type="EMBL" id="MDN4164960.1"/>
    </source>
</evidence>
<dbReference type="EMBL" id="JAUHJS010000002">
    <property type="protein sequence ID" value="MDN4164960.1"/>
    <property type="molecule type" value="Genomic_DNA"/>
</dbReference>
<sequence>MCDAQSLNFPYFSSMRRAIALLLVFLWMYQQLGVVMGFYALRYQVKKEIKHRIKKGVPEEELITLSFSAQATWESQGVNWLEDDKEFFYQGSMYDVVERYFDDDSVIFRCVNDVQEAQLFRHLAYQVDSELFNQQSETGKKSQWLKQVMAWQFVLPSSIALAIYSTDWQYMPFEIASHYYPFLSLGNPPPEV</sequence>
<proteinExistence type="predicted"/>
<evidence type="ECO:0000313" key="3">
    <source>
        <dbReference type="Proteomes" id="UP001168552"/>
    </source>
</evidence>
<reference evidence="2" key="1">
    <citation type="submission" date="2023-06" db="EMBL/GenBank/DDBJ databases">
        <title>Cytophagales bacterium Strain LB-30, isolated from soil.</title>
        <authorList>
            <person name="Liu B."/>
        </authorList>
    </citation>
    <scope>NUCLEOTIDE SEQUENCE</scope>
    <source>
        <strain evidence="2">LB-30</strain>
    </source>
</reference>
<organism evidence="2 3">
    <name type="scientific">Shiella aurantiaca</name>
    <dbReference type="NCBI Taxonomy" id="3058365"/>
    <lineage>
        <taxon>Bacteria</taxon>
        <taxon>Pseudomonadati</taxon>
        <taxon>Bacteroidota</taxon>
        <taxon>Cytophagia</taxon>
        <taxon>Cytophagales</taxon>
        <taxon>Shiellaceae</taxon>
        <taxon>Shiella</taxon>
    </lineage>
</organism>
<dbReference type="RefSeq" id="WP_320003484.1">
    <property type="nucleotide sequence ID" value="NZ_JAUHJS010000002.1"/>
</dbReference>
<keyword evidence="1" id="KW-1133">Transmembrane helix</keyword>
<keyword evidence="3" id="KW-1185">Reference proteome</keyword>
<evidence type="ECO:0008006" key="4">
    <source>
        <dbReference type="Google" id="ProtNLM"/>
    </source>
</evidence>
<evidence type="ECO:0000256" key="1">
    <source>
        <dbReference type="SAM" id="Phobius"/>
    </source>
</evidence>
<name>A0ABT8F3H5_9BACT</name>
<dbReference type="Proteomes" id="UP001168552">
    <property type="component" value="Unassembled WGS sequence"/>
</dbReference>
<keyword evidence="1" id="KW-0472">Membrane</keyword>
<comment type="caution">
    <text evidence="2">The sequence shown here is derived from an EMBL/GenBank/DDBJ whole genome shotgun (WGS) entry which is preliminary data.</text>
</comment>
<accession>A0ABT8F3H5</accession>
<keyword evidence="1" id="KW-0812">Transmembrane</keyword>
<protein>
    <recommendedName>
        <fullName evidence="4">DUF4105 domain-containing protein</fullName>
    </recommendedName>
</protein>